<evidence type="ECO:0000256" key="11">
    <source>
        <dbReference type="ARBA" id="ARBA00022824"/>
    </source>
</evidence>
<comment type="subcellular location">
    <subcellularLocation>
        <location evidence="2">Endoplasmic reticulum membrane</location>
        <topology evidence="2">Single-pass type II membrane protein</topology>
    </subcellularLocation>
    <subcellularLocation>
        <location evidence="1">Golgi apparatus membrane</location>
        <topology evidence="1">Single-pass type II membrane protein</topology>
    </subcellularLocation>
</comment>
<feature type="signal peptide" evidence="21">
    <location>
        <begin position="1"/>
        <end position="24"/>
    </location>
</feature>
<evidence type="ECO:0000256" key="1">
    <source>
        <dbReference type="ARBA" id="ARBA00004323"/>
    </source>
</evidence>
<evidence type="ECO:0000256" key="20">
    <source>
        <dbReference type="SAM" id="MobiDB-lite"/>
    </source>
</evidence>
<evidence type="ECO:0000256" key="12">
    <source>
        <dbReference type="ARBA" id="ARBA00022968"/>
    </source>
</evidence>
<dbReference type="PANTHER" id="PTHR46025">
    <property type="entry name" value="XYLOSYLTRANSFERASE OXT"/>
    <property type="match status" value="1"/>
</dbReference>
<keyword evidence="14" id="KW-0333">Golgi apparatus</keyword>
<protein>
    <recommendedName>
        <fullName evidence="6">protein xylosyltransferase</fullName>
        <ecNumber evidence="6">2.4.2.26</ecNumber>
    </recommendedName>
    <alternativeName>
        <fullName evidence="18">Peptide O-xylosyltransferase</fullName>
    </alternativeName>
</protein>
<organism evidence="22">
    <name type="scientific">Pseudo-nitzschia australis</name>
    <dbReference type="NCBI Taxonomy" id="44445"/>
    <lineage>
        <taxon>Eukaryota</taxon>
        <taxon>Sar</taxon>
        <taxon>Stramenopiles</taxon>
        <taxon>Ochrophyta</taxon>
        <taxon>Bacillariophyta</taxon>
        <taxon>Bacillariophyceae</taxon>
        <taxon>Bacillariophycidae</taxon>
        <taxon>Bacillariales</taxon>
        <taxon>Bacillariaceae</taxon>
        <taxon>Pseudo-nitzschia</taxon>
    </lineage>
</organism>
<dbReference type="SUPFAM" id="SSF50370">
    <property type="entry name" value="Ricin B-like lectins"/>
    <property type="match status" value="1"/>
</dbReference>
<dbReference type="EC" id="2.4.2.26" evidence="6"/>
<evidence type="ECO:0000256" key="14">
    <source>
        <dbReference type="ARBA" id="ARBA00023034"/>
    </source>
</evidence>
<evidence type="ECO:0000256" key="4">
    <source>
        <dbReference type="ARBA" id="ARBA00005093"/>
    </source>
</evidence>
<evidence type="ECO:0000256" key="7">
    <source>
        <dbReference type="ARBA" id="ARBA00022676"/>
    </source>
</evidence>
<gene>
    <name evidence="22" type="ORF">PAUS00366_LOCUS11835</name>
</gene>
<proteinExistence type="inferred from homology"/>
<evidence type="ECO:0000256" key="18">
    <source>
        <dbReference type="ARBA" id="ARBA00042865"/>
    </source>
</evidence>
<dbReference type="InterPro" id="IPR003406">
    <property type="entry name" value="Glyco_trans_14"/>
</dbReference>
<dbReference type="GO" id="GO:0030158">
    <property type="term" value="F:protein xylosyltransferase activity"/>
    <property type="evidence" value="ECO:0007669"/>
    <property type="project" value="UniProtKB-EC"/>
</dbReference>
<evidence type="ECO:0000256" key="10">
    <source>
        <dbReference type="ARBA" id="ARBA00022723"/>
    </source>
</evidence>
<keyword evidence="17" id="KW-0325">Glycoprotein</keyword>
<feature type="compositionally biased region" description="Low complexity" evidence="20">
    <location>
        <begin position="28"/>
        <end position="40"/>
    </location>
</feature>
<dbReference type="GO" id="GO:0005789">
    <property type="term" value="C:endoplasmic reticulum membrane"/>
    <property type="evidence" value="ECO:0007669"/>
    <property type="project" value="UniProtKB-SubCell"/>
</dbReference>
<evidence type="ECO:0000256" key="13">
    <source>
        <dbReference type="ARBA" id="ARBA00022989"/>
    </source>
</evidence>
<keyword evidence="11" id="KW-0256">Endoplasmic reticulum</keyword>
<dbReference type="GO" id="GO:0000139">
    <property type="term" value="C:Golgi membrane"/>
    <property type="evidence" value="ECO:0007669"/>
    <property type="project" value="UniProtKB-SubCell"/>
</dbReference>
<keyword evidence="9" id="KW-0812">Transmembrane</keyword>
<evidence type="ECO:0000256" key="17">
    <source>
        <dbReference type="ARBA" id="ARBA00023180"/>
    </source>
</evidence>
<dbReference type="GO" id="GO:0015012">
    <property type="term" value="P:heparan sulfate proteoglycan biosynthetic process"/>
    <property type="evidence" value="ECO:0007669"/>
    <property type="project" value="UniProtKB-UniPathway"/>
</dbReference>
<name>A0A7S4EKK1_9STRA</name>
<dbReference type="Pfam" id="PF02485">
    <property type="entry name" value="Branch"/>
    <property type="match status" value="1"/>
</dbReference>
<reference evidence="22" key="1">
    <citation type="submission" date="2021-01" db="EMBL/GenBank/DDBJ databases">
        <authorList>
            <person name="Corre E."/>
            <person name="Pelletier E."/>
            <person name="Niang G."/>
            <person name="Scheremetjew M."/>
            <person name="Finn R."/>
            <person name="Kale V."/>
            <person name="Holt S."/>
            <person name="Cochrane G."/>
            <person name="Meng A."/>
            <person name="Brown T."/>
            <person name="Cohen L."/>
        </authorList>
    </citation>
    <scope>NUCLEOTIDE SEQUENCE</scope>
    <source>
        <strain evidence="22">10249 10 AB</strain>
    </source>
</reference>
<comment type="catalytic activity">
    <reaction evidence="19">
        <text>UDP-alpha-D-xylose + L-seryl-[protein] = 3-O-(beta-D-xylosyl)-L-seryl-[protein] + UDP + H(+)</text>
        <dbReference type="Rhea" id="RHEA:50192"/>
        <dbReference type="Rhea" id="RHEA-COMP:9863"/>
        <dbReference type="Rhea" id="RHEA-COMP:12567"/>
        <dbReference type="ChEBI" id="CHEBI:15378"/>
        <dbReference type="ChEBI" id="CHEBI:29999"/>
        <dbReference type="ChEBI" id="CHEBI:57632"/>
        <dbReference type="ChEBI" id="CHEBI:58223"/>
        <dbReference type="ChEBI" id="CHEBI:132085"/>
        <dbReference type="EC" id="2.4.2.26"/>
    </reaction>
</comment>
<dbReference type="AlphaFoldDB" id="A0A7S4EKK1"/>
<evidence type="ECO:0000256" key="8">
    <source>
        <dbReference type="ARBA" id="ARBA00022679"/>
    </source>
</evidence>
<keyword evidence="21" id="KW-0732">Signal</keyword>
<evidence type="ECO:0000256" key="9">
    <source>
        <dbReference type="ARBA" id="ARBA00022692"/>
    </source>
</evidence>
<dbReference type="InterPro" id="IPR043538">
    <property type="entry name" value="XYLT"/>
</dbReference>
<evidence type="ECO:0000256" key="2">
    <source>
        <dbReference type="ARBA" id="ARBA00004648"/>
    </source>
</evidence>
<dbReference type="PANTHER" id="PTHR46025:SF3">
    <property type="entry name" value="XYLOSYLTRANSFERASE OXT"/>
    <property type="match status" value="1"/>
</dbReference>
<accession>A0A7S4EKK1</accession>
<comment type="pathway">
    <text evidence="3">Glycan metabolism; chondroitin sulfate biosynthesis.</text>
</comment>
<evidence type="ECO:0000313" key="22">
    <source>
        <dbReference type="EMBL" id="CAE0719081.1"/>
    </source>
</evidence>
<keyword evidence="12" id="KW-0735">Signal-anchor</keyword>
<evidence type="ECO:0000256" key="3">
    <source>
        <dbReference type="ARBA" id="ARBA00004840"/>
    </source>
</evidence>
<dbReference type="UniPathway" id="UPA00756"/>
<evidence type="ECO:0000256" key="19">
    <source>
        <dbReference type="ARBA" id="ARBA00047847"/>
    </source>
</evidence>
<keyword evidence="13" id="KW-1133">Transmembrane helix</keyword>
<dbReference type="UniPathway" id="UPA00755"/>
<dbReference type="EMBL" id="HBIX01016363">
    <property type="protein sequence ID" value="CAE0719081.1"/>
    <property type="molecule type" value="Transcribed_RNA"/>
</dbReference>
<sequence length="794" mass="90175">MKNMFYFSRLVALIALLTRSCCTAQEEPSALPSASPSASPTVSQKASTEHQKRLRKTTVNFSDVDFSGDAATAASLAVDAIAAEMKKTGRFAELFEKAKTPECRELISKHYGYFLKAIATETPLPFASTQFDSSCEDERPWDFNNLPQGVHMGIVQNRTYQPPRNETNEDALYISAEEVVLCYGILAHDSAEATIRIIEAVDEPTTTFVVHIDGKYEENYEKLKEYANQRDRVVVLDHQHRVRVNWGGFSMVNATLQILNYIDRNDLQFTHFVHMASTSYPIVSNRRIRNTLAEYPIDANLMHIILRPARPTESIWNYFVECDDQLHRIHRLPIITKEQNNADFYTSSQWFIISKEFAHYLANPQEEEGIFLRQYLDYIEHAVVADENFFGTVLRNTRFCNKHHNWNFLHLMFDQWENEQDLSKRDQRKCMMPDPNHCGRSPTTLSLDYTDVLELSGDLYARKFVDSYDAGVKDAIDASRKIEEAKLTSLNTIGIENSAEDSDRETAGKNMQLEGHGTLIVATETINSTMPLCMGLGENFNLVRLVPCFHDEVVPTLANKWETGAVILDEVQNHTRWSIGPCSSNGNLERLDSGIVEVTPGSFMQTGPKCALTMMDGVRTGRCLDGESLDNQPGGPVHVYPCTKRWNQYLSFGNGKDAPSGTIHTVIPLYTQKRINATGREQEAYMCVGVARRGEKDEEDWFGEREEFFESYEELDEDLEALEQDGDANDDIGYHSLLYWLGQQLMTTRCSNEGAVLNWTLVPFVDEEEDSEGEEHIESSPQKDTDVESEDEEL</sequence>
<dbReference type="GO" id="GO:0050650">
    <property type="term" value="P:chondroitin sulfate proteoglycan biosynthetic process"/>
    <property type="evidence" value="ECO:0007669"/>
    <property type="project" value="TreeGrafter"/>
</dbReference>
<comment type="similarity">
    <text evidence="5">Belongs to the glycosyltransferase 14 family. XylT subfamily.</text>
</comment>
<keyword evidence="10" id="KW-0479">Metal-binding</keyword>
<feature type="chain" id="PRO_5031414289" description="protein xylosyltransferase" evidence="21">
    <location>
        <begin position="25"/>
        <end position="794"/>
    </location>
</feature>
<evidence type="ECO:0000256" key="16">
    <source>
        <dbReference type="ARBA" id="ARBA00023157"/>
    </source>
</evidence>
<dbReference type="InterPro" id="IPR035992">
    <property type="entry name" value="Ricin_B-like_lectins"/>
</dbReference>
<evidence type="ECO:0000256" key="21">
    <source>
        <dbReference type="SAM" id="SignalP"/>
    </source>
</evidence>
<keyword evidence="7" id="KW-0328">Glycosyltransferase</keyword>
<keyword evidence="16" id="KW-1015">Disulfide bond</keyword>
<evidence type="ECO:0000256" key="6">
    <source>
        <dbReference type="ARBA" id="ARBA00011972"/>
    </source>
</evidence>
<comment type="pathway">
    <text evidence="4">Glycan metabolism; heparan sulfate biosynthesis.</text>
</comment>
<feature type="region of interest" description="Disordered" evidence="20">
    <location>
        <begin position="28"/>
        <end position="51"/>
    </location>
</feature>
<keyword evidence="15" id="KW-0472">Membrane</keyword>
<keyword evidence="8" id="KW-0808">Transferase</keyword>
<evidence type="ECO:0000256" key="5">
    <source>
        <dbReference type="ARBA" id="ARBA00010195"/>
    </source>
</evidence>
<feature type="compositionally biased region" description="Basic and acidic residues" evidence="20">
    <location>
        <begin position="774"/>
        <end position="786"/>
    </location>
</feature>
<dbReference type="GO" id="GO:0046872">
    <property type="term" value="F:metal ion binding"/>
    <property type="evidence" value="ECO:0007669"/>
    <property type="project" value="UniProtKB-KW"/>
</dbReference>
<evidence type="ECO:0000256" key="15">
    <source>
        <dbReference type="ARBA" id="ARBA00023136"/>
    </source>
</evidence>
<feature type="region of interest" description="Disordered" evidence="20">
    <location>
        <begin position="767"/>
        <end position="794"/>
    </location>
</feature>